<organism evidence="2 3">
    <name type="scientific">Fusarium longipes</name>
    <dbReference type="NCBI Taxonomy" id="694270"/>
    <lineage>
        <taxon>Eukaryota</taxon>
        <taxon>Fungi</taxon>
        <taxon>Dikarya</taxon>
        <taxon>Ascomycota</taxon>
        <taxon>Pezizomycotina</taxon>
        <taxon>Sordariomycetes</taxon>
        <taxon>Hypocreomycetidae</taxon>
        <taxon>Hypocreales</taxon>
        <taxon>Nectriaceae</taxon>
        <taxon>Fusarium</taxon>
    </lineage>
</organism>
<dbReference type="EMBL" id="PXOG01000260">
    <property type="protein sequence ID" value="RGP63842.1"/>
    <property type="molecule type" value="Genomic_DNA"/>
</dbReference>
<accession>A0A395RVI0</accession>
<feature type="transmembrane region" description="Helical" evidence="1">
    <location>
        <begin position="150"/>
        <end position="175"/>
    </location>
</feature>
<dbReference type="Proteomes" id="UP000266234">
    <property type="component" value="Unassembled WGS sequence"/>
</dbReference>
<sequence length="320" mass="36112">MNIYQKWMIARAAMAFVGACIPSMVLFFSTLCLVRSQKDPARTAFTYLKFALFIFSAYTLFDTVSLSGIIAYNFMYSKIDLEDPDPDYDWDNYFTVLHGLGISTRVFDLVAWTSQMITNILIAIILLRLSTAILSINSGSTVSIGKKLRLASYGIALVLGTLALTFLGLGIRFVYEYWYNDYDIAETCYVNGLRIRLAIDVFILVISLVVIARAVTVKMQTKADKSLTWASTMLVAASVVWLLHTSFTMASFVSWYSLDMTSSVGPVEWQTYFYIFEIIFGIWPQFAVLIMVYVMGRTKANGIWSGQKKPLNKLEDGQQS</sequence>
<dbReference type="STRING" id="694270.A0A395RVI0"/>
<feature type="transmembrane region" description="Helical" evidence="1">
    <location>
        <begin position="272"/>
        <end position="294"/>
    </location>
</feature>
<keyword evidence="1" id="KW-0812">Transmembrane</keyword>
<evidence type="ECO:0000313" key="3">
    <source>
        <dbReference type="Proteomes" id="UP000266234"/>
    </source>
</evidence>
<feature type="transmembrane region" description="Helical" evidence="1">
    <location>
        <begin position="109"/>
        <end position="129"/>
    </location>
</feature>
<keyword evidence="1" id="KW-1133">Transmembrane helix</keyword>
<dbReference type="OrthoDB" id="5217806at2759"/>
<name>A0A395RVI0_9HYPO</name>
<gene>
    <name evidence="2" type="ORF">FLONG3_9736</name>
</gene>
<feature type="transmembrane region" description="Helical" evidence="1">
    <location>
        <begin position="46"/>
        <end position="72"/>
    </location>
</feature>
<protein>
    <submittedName>
        <fullName evidence="2">Uncharacterized protein</fullName>
    </submittedName>
</protein>
<feature type="transmembrane region" description="Helical" evidence="1">
    <location>
        <begin position="227"/>
        <end position="252"/>
    </location>
</feature>
<evidence type="ECO:0000313" key="2">
    <source>
        <dbReference type="EMBL" id="RGP63842.1"/>
    </source>
</evidence>
<reference evidence="2 3" key="1">
    <citation type="journal article" date="2018" name="PLoS Pathog.">
        <title>Evolution of structural diversity of trichothecenes, a family of toxins produced by plant pathogenic and entomopathogenic fungi.</title>
        <authorList>
            <person name="Proctor R.H."/>
            <person name="McCormick S.P."/>
            <person name="Kim H.S."/>
            <person name="Cardoza R.E."/>
            <person name="Stanley A.M."/>
            <person name="Lindo L."/>
            <person name="Kelly A."/>
            <person name="Brown D.W."/>
            <person name="Lee T."/>
            <person name="Vaughan M.M."/>
            <person name="Alexander N.J."/>
            <person name="Busman M."/>
            <person name="Gutierrez S."/>
        </authorList>
    </citation>
    <scope>NUCLEOTIDE SEQUENCE [LARGE SCALE GENOMIC DNA]</scope>
    <source>
        <strain evidence="2 3">NRRL 20695</strain>
    </source>
</reference>
<keyword evidence="3" id="KW-1185">Reference proteome</keyword>
<proteinExistence type="predicted"/>
<evidence type="ECO:0000256" key="1">
    <source>
        <dbReference type="SAM" id="Phobius"/>
    </source>
</evidence>
<feature type="transmembrane region" description="Helical" evidence="1">
    <location>
        <begin position="12"/>
        <end position="34"/>
    </location>
</feature>
<feature type="transmembrane region" description="Helical" evidence="1">
    <location>
        <begin position="195"/>
        <end position="215"/>
    </location>
</feature>
<keyword evidence="1" id="KW-0472">Membrane</keyword>
<comment type="caution">
    <text evidence="2">The sequence shown here is derived from an EMBL/GenBank/DDBJ whole genome shotgun (WGS) entry which is preliminary data.</text>
</comment>
<dbReference type="AlphaFoldDB" id="A0A395RVI0"/>